<reference evidence="1 2" key="1">
    <citation type="submission" date="2021-05" db="EMBL/GenBank/DDBJ databases">
        <title>Genome Assembly of Synthetic Allotetraploid Brassica napus Reveals Homoeologous Exchanges between Subgenomes.</title>
        <authorList>
            <person name="Davis J.T."/>
        </authorList>
    </citation>
    <scope>NUCLEOTIDE SEQUENCE [LARGE SCALE GENOMIC DNA]</scope>
    <source>
        <strain evidence="2">cv. Da-Ae</strain>
        <tissue evidence="1">Seedling</tissue>
    </source>
</reference>
<organism evidence="1 2">
    <name type="scientific">Brassica napus</name>
    <name type="common">Rape</name>
    <dbReference type="NCBI Taxonomy" id="3708"/>
    <lineage>
        <taxon>Eukaryota</taxon>
        <taxon>Viridiplantae</taxon>
        <taxon>Streptophyta</taxon>
        <taxon>Embryophyta</taxon>
        <taxon>Tracheophyta</taxon>
        <taxon>Spermatophyta</taxon>
        <taxon>Magnoliopsida</taxon>
        <taxon>eudicotyledons</taxon>
        <taxon>Gunneridae</taxon>
        <taxon>Pentapetalae</taxon>
        <taxon>rosids</taxon>
        <taxon>malvids</taxon>
        <taxon>Brassicales</taxon>
        <taxon>Brassicaceae</taxon>
        <taxon>Brassiceae</taxon>
        <taxon>Brassica</taxon>
    </lineage>
</organism>
<proteinExistence type="predicted"/>
<dbReference type="Proteomes" id="UP000824890">
    <property type="component" value="Unassembled WGS sequence"/>
</dbReference>
<comment type="caution">
    <text evidence="1">The sequence shown here is derived from an EMBL/GenBank/DDBJ whole genome shotgun (WGS) entry which is preliminary data.</text>
</comment>
<evidence type="ECO:0000313" key="2">
    <source>
        <dbReference type="Proteomes" id="UP000824890"/>
    </source>
</evidence>
<name>A0ABQ8E423_BRANA</name>
<accession>A0ABQ8E423</accession>
<keyword evidence="2" id="KW-1185">Reference proteome</keyword>
<gene>
    <name evidence="1" type="ORF">HID58_013511</name>
</gene>
<sequence length="497" mass="57947">ILMDKSWIRKSRFRLKNFLEFAFGKSNANMLDITRRGYMCHRECKSTSRYCSVPICLLNMDLDLLSNLWTLKDHKLQYKNELLTKQSHQSKRSRAIEIDQEMYLNFAKWIKHKVEINEIMDFMDSETQEPDDSPLWETDHGMPPPLAPKCKIFKWKIQVIDNDGNIKGKMVTSKDVWKFQNSRVIVHFDEDSGQPIKESGGLLESWIGQLSNDVNCYPLTTVIGGWLILTLRTKSGKFDDPQMRKSFLMGELGSRCKDVKLRVRKEYKKCNSGIPKTRKKHTMPHVCGRKSFQEEEMRLPEKHYVEQSFSSRLAQNLMKTLYVKKQKNERFEALTKLLSQNRHNTNNVTASLDDEYAQVFDPERLGQVRCVGRGYTPSKLVCRSTANRQDIENSEMVIELKTQKNELSYQVKWMTTFIQQIIGTSTGQDHGLQVLLLLLLIYQIQRLTTYQIHLIQIRKICDCVDGNFQVEDVVVLKNTFSNFELLCCLNLHDGTTM</sequence>
<dbReference type="EMBL" id="JAGKQM010000003">
    <property type="protein sequence ID" value="KAH0936394.1"/>
    <property type="molecule type" value="Genomic_DNA"/>
</dbReference>
<feature type="non-terminal residue" evidence="1">
    <location>
        <position position="1"/>
    </location>
</feature>
<protein>
    <submittedName>
        <fullName evidence="1">Uncharacterized protein</fullName>
    </submittedName>
</protein>
<evidence type="ECO:0000313" key="1">
    <source>
        <dbReference type="EMBL" id="KAH0936394.1"/>
    </source>
</evidence>